<protein>
    <submittedName>
        <fullName evidence="1">Uncharacterized protein</fullName>
    </submittedName>
</protein>
<comment type="caution">
    <text evidence="1">The sequence shown here is derived from an EMBL/GenBank/DDBJ whole genome shotgun (WGS) entry which is preliminary data.</text>
</comment>
<dbReference type="Proteomes" id="UP001154282">
    <property type="component" value="Unassembled WGS sequence"/>
</dbReference>
<feature type="non-terminal residue" evidence="1">
    <location>
        <position position="1"/>
    </location>
</feature>
<dbReference type="AlphaFoldDB" id="A0AAV0KKB2"/>
<proteinExistence type="predicted"/>
<accession>A0AAV0KKB2</accession>
<keyword evidence="2" id="KW-1185">Reference proteome</keyword>
<reference evidence="1" key="1">
    <citation type="submission" date="2022-08" db="EMBL/GenBank/DDBJ databases">
        <authorList>
            <person name="Gutierrez-Valencia J."/>
        </authorList>
    </citation>
    <scope>NUCLEOTIDE SEQUENCE</scope>
</reference>
<dbReference type="EMBL" id="CAMGYJ010000005">
    <property type="protein sequence ID" value="CAI0422511.1"/>
    <property type="molecule type" value="Genomic_DNA"/>
</dbReference>
<organism evidence="1 2">
    <name type="scientific">Linum tenue</name>
    <dbReference type="NCBI Taxonomy" id="586396"/>
    <lineage>
        <taxon>Eukaryota</taxon>
        <taxon>Viridiplantae</taxon>
        <taxon>Streptophyta</taxon>
        <taxon>Embryophyta</taxon>
        <taxon>Tracheophyta</taxon>
        <taxon>Spermatophyta</taxon>
        <taxon>Magnoliopsida</taxon>
        <taxon>eudicotyledons</taxon>
        <taxon>Gunneridae</taxon>
        <taxon>Pentapetalae</taxon>
        <taxon>rosids</taxon>
        <taxon>fabids</taxon>
        <taxon>Malpighiales</taxon>
        <taxon>Linaceae</taxon>
        <taxon>Linum</taxon>
    </lineage>
</organism>
<sequence length="195" mass="21819">EDYGEKRLSPPIRNPFLLPFFLSLSFPPFSLDSLFPCSPSSLLHRHSPHLPPALSRILHRGYVLDRDCRCSPSNAKLAVTLHLLPQAWHCEGIDGEDNYHPHLPGKDDDPSPLPTLTILPFPATTTTKNLSQSSELLEKLWSGVGCTLGKTNHTEQGVEHVPDYKRERLGSLQNGEMTMKIFMVQQLLMSSVNKS</sequence>
<name>A0AAV0KKB2_9ROSI</name>
<evidence type="ECO:0000313" key="2">
    <source>
        <dbReference type="Proteomes" id="UP001154282"/>
    </source>
</evidence>
<evidence type="ECO:0000313" key="1">
    <source>
        <dbReference type="EMBL" id="CAI0422511.1"/>
    </source>
</evidence>
<gene>
    <name evidence="1" type="ORF">LITE_LOCUS19160</name>
</gene>